<dbReference type="EMBL" id="JAQQWM010000004">
    <property type="protein sequence ID" value="KAK8068202.1"/>
    <property type="molecule type" value="Genomic_DNA"/>
</dbReference>
<evidence type="ECO:0000256" key="1">
    <source>
        <dbReference type="SAM" id="MobiDB-lite"/>
    </source>
</evidence>
<name>A0ABR1VAG8_9PEZI</name>
<sequence>MHAAEELKRLIEENQKRMDHVNAPRFEEQNFKASNIGDVDVQALRELHPTPKSTQKAGQPSTKDNNQGDAQVVSNANNAAQNHKHGDVPKDNTIPPHKRTAKNTLPAQNPETNERKSPVSSRPMQHGTSSSQQQEDSASSLIDMTSPVNGDARARGAQVSPMPTKLIKIEADDKGKRPASEDLRDITYEATSSSARAESANKQPSTEATRGLFQQSSRPNLSVAKPIDSTDVKTSMHNTLKQQPESRLGHISGQPSVPATPITEDTPAAPQGPEGWTTSPAKGRRGTEYLDNHFGDKNAAAQDAFDHIDDHDTEAEINTLGNNIPVEPEQNTEPVLAPVPKAARIQLHNVERMLPVRNLSSASEKLMMGMTKGKYDGLIMLAKGLCEAFVEMDVFPDRRLENATLMASLQALHQSAMFRSFNDDDKLNTVAFIYEKVYRGVTSSRITYTIDQMLDLNDERQHSPSSDVDDFNAMVEENHYMVAPRVTAPNAPPYERQNIVRLAENSTQFLNPPTPTDDQAVTLPSPLNLPDTHNNPGRLTPPPDHSESREQQQVAGPSTLVFDDEPIQSSPLITPFASTSAEVNTLGQNPDSTEQAMKQEGHEPVSRTNPQLEASSIASQVHEGNANQQSQTFANQENTRLLPHLQTPSPMTPTQSSQVASSRTGSQGLRNVLPNVRGIRHNLGAAGLLGSRWA</sequence>
<feature type="compositionally biased region" description="Polar residues" evidence="1">
    <location>
        <begin position="646"/>
        <end position="669"/>
    </location>
</feature>
<feature type="compositionally biased region" description="Basic and acidic residues" evidence="1">
    <location>
        <begin position="1"/>
        <end position="30"/>
    </location>
</feature>
<feature type="region of interest" description="Disordered" evidence="1">
    <location>
        <begin position="507"/>
        <end position="556"/>
    </location>
</feature>
<proteinExistence type="predicted"/>
<dbReference type="Proteomes" id="UP001446871">
    <property type="component" value="Unassembled WGS sequence"/>
</dbReference>
<feature type="region of interest" description="Disordered" evidence="1">
    <location>
        <begin position="1"/>
        <end position="287"/>
    </location>
</feature>
<keyword evidence="3" id="KW-1185">Reference proteome</keyword>
<feature type="compositionally biased region" description="Polar residues" evidence="1">
    <location>
        <begin position="201"/>
        <end position="220"/>
    </location>
</feature>
<feature type="compositionally biased region" description="Polar residues" evidence="1">
    <location>
        <begin position="232"/>
        <end position="245"/>
    </location>
</feature>
<feature type="compositionally biased region" description="Polar residues" evidence="1">
    <location>
        <begin position="118"/>
        <end position="128"/>
    </location>
</feature>
<organism evidence="2 3">
    <name type="scientific">Apiospora saccharicola</name>
    <dbReference type="NCBI Taxonomy" id="335842"/>
    <lineage>
        <taxon>Eukaryota</taxon>
        <taxon>Fungi</taxon>
        <taxon>Dikarya</taxon>
        <taxon>Ascomycota</taxon>
        <taxon>Pezizomycotina</taxon>
        <taxon>Sordariomycetes</taxon>
        <taxon>Xylariomycetidae</taxon>
        <taxon>Amphisphaeriales</taxon>
        <taxon>Apiosporaceae</taxon>
        <taxon>Apiospora</taxon>
    </lineage>
</organism>
<reference evidence="2 3" key="1">
    <citation type="submission" date="2023-01" db="EMBL/GenBank/DDBJ databases">
        <title>Analysis of 21 Apiospora genomes using comparative genomics revels a genus with tremendous synthesis potential of carbohydrate active enzymes and secondary metabolites.</title>
        <authorList>
            <person name="Sorensen T."/>
        </authorList>
    </citation>
    <scope>NUCLEOTIDE SEQUENCE [LARGE SCALE GENOMIC DNA]</scope>
    <source>
        <strain evidence="2 3">CBS 83171</strain>
    </source>
</reference>
<evidence type="ECO:0000313" key="2">
    <source>
        <dbReference type="EMBL" id="KAK8068202.1"/>
    </source>
</evidence>
<feature type="region of interest" description="Disordered" evidence="1">
    <location>
        <begin position="581"/>
        <end position="609"/>
    </location>
</feature>
<feature type="compositionally biased region" description="Polar residues" evidence="1">
    <location>
        <begin position="51"/>
        <end position="69"/>
    </location>
</feature>
<accession>A0ABR1VAG8</accession>
<feature type="region of interest" description="Disordered" evidence="1">
    <location>
        <begin position="643"/>
        <end position="672"/>
    </location>
</feature>
<feature type="compositionally biased region" description="Polar residues" evidence="1">
    <location>
        <begin position="507"/>
        <end position="519"/>
    </location>
</feature>
<feature type="compositionally biased region" description="Polar residues" evidence="1">
    <location>
        <begin position="581"/>
        <end position="596"/>
    </location>
</feature>
<feature type="compositionally biased region" description="Low complexity" evidence="1">
    <location>
        <begin position="70"/>
        <end position="81"/>
    </location>
</feature>
<feature type="compositionally biased region" description="Basic and acidic residues" evidence="1">
    <location>
        <begin position="167"/>
        <end position="187"/>
    </location>
</feature>
<feature type="compositionally biased region" description="Low complexity" evidence="1">
    <location>
        <begin position="129"/>
        <end position="140"/>
    </location>
</feature>
<feature type="compositionally biased region" description="Low complexity" evidence="1">
    <location>
        <begin position="189"/>
        <end position="200"/>
    </location>
</feature>
<evidence type="ECO:0000313" key="3">
    <source>
        <dbReference type="Proteomes" id="UP001446871"/>
    </source>
</evidence>
<feature type="compositionally biased region" description="Polar residues" evidence="1">
    <location>
        <begin position="102"/>
        <end position="111"/>
    </location>
</feature>
<comment type="caution">
    <text evidence="2">The sequence shown here is derived from an EMBL/GenBank/DDBJ whole genome shotgun (WGS) entry which is preliminary data.</text>
</comment>
<gene>
    <name evidence="2" type="ORF">PG996_007314</name>
</gene>
<protein>
    <submittedName>
        <fullName evidence="2">Uncharacterized protein</fullName>
    </submittedName>
</protein>